<dbReference type="GO" id="GO:0051315">
    <property type="term" value="P:attachment of mitotic spindle microtubules to kinetochore"/>
    <property type="evidence" value="ECO:0007669"/>
    <property type="project" value="TreeGrafter"/>
</dbReference>
<dbReference type="Gene3D" id="1.10.287.1490">
    <property type="match status" value="1"/>
</dbReference>
<feature type="coiled-coil region" evidence="7">
    <location>
        <begin position="360"/>
        <end position="408"/>
    </location>
</feature>
<sequence>MTDRRTANDTTDRPALPSAAAGGGRVAAKQASCIPLPVVAYSSRLPKRVELSELASREALLAQKRSSDVALAETQIAAERDLKRARLEAQALVSEKAELASRIKILERRLAEAESETAAIRRQLEQSKIESQAKIDAIVESHRQEDNLAEKCETINAELVDLRTRLEAKAAENKSLQTAIETVEAKLEASERKCEDLMQLRTEDKAALDEVKELKSKIRDLESENASLKDNYERISRGPGNASSLVSRPDGSGLCLRSSSILQSTRLEQRVAKLESENADLRRSASQLAVAHTEVEGLKAHLERANQWRERALLAEDKVAKLADERDSTAASLVDKHVLLQSQRENEILLADQGQLRSELRATSTELRTVKESCDNLTEERNRLKAAMECLEVRSRRLNRRVVILQQERDMYKRFVDSYEDADATLSSPAGELVHQFSDMVGKLAESLQTFHRQAESDDCELRRLHSDVVSCLSKPSVHASDSSVSEDVISTTDRHIILELRQTNAELQERIESLENARLEAEREIECLRTNGAYNPDETQVLHFKANPATEAKRSREEELVSLRKENAQLQQRVNILQERVCRLYESRSKQTAQGDVETTESGNITLAVHERLKDHPDPISEIQKLKSQLRTEKWRGDRLMETFATASSEFREACSLLFGYNLQIRQPGIYKIQLSSTACNRGEYLKFKRTGEEVALMESTFRGESMELLQSRSPIPLVLARLLLLLTGGSDHAAEESTMII</sequence>
<feature type="coiled-coil region" evidence="7">
    <location>
        <begin position="498"/>
        <end position="581"/>
    </location>
</feature>
<evidence type="ECO:0000256" key="6">
    <source>
        <dbReference type="ARBA" id="ARBA00023306"/>
    </source>
</evidence>
<evidence type="ECO:0000256" key="7">
    <source>
        <dbReference type="SAM" id="Coils"/>
    </source>
</evidence>
<feature type="compositionally biased region" description="Basic and acidic residues" evidence="8">
    <location>
        <begin position="1"/>
        <end position="12"/>
    </location>
</feature>
<reference evidence="9" key="1">
    <citation type="submission" date="2019-11" db="UniProtKB">
        <authorList>
            <consortium name="WormBaseParasite"/>
        </authorList>
    </citation>
    <scope>IDENTIFICATION</scope>
</reference>
<dbReference type="GO" id="GO:0051301">
    <property type="term" value="P:cell division"/>
    <property type="evidence" value="ECO:0007669"/>
    <property type="project" value="UniProtKB-KW"/>
</dbReference>
<feature type="coiled-coil region" evidence="7">
    <location>
        <begin position="82"/>
        <end position="238"/>
    </location>
</feature>
<dbReference type="SUPFAM" id="SSF75704">
    <property type="entry name" value="Mitotic arrest deficient-like 1, Mad1"/>
    <property type="match status" value="1"/>
</dbReference>
<dbReference type="GO" id="GO:0007094">
    <property type="term" value="P:mitotic spindle assembly checkpoint signaling"/>
    <property type="evidence" value="ECO:0007669"/>
    <property type="project" value="InterPro"/>
</dbReference>
<dbReference type="GO" id="GO:0000776">
    <property type="term" value="C:kinetochore"/>
    <property type="evidence" value="ECO:0007669"/>
    <property type="project" value="TreeGrafter"/>
</dbReference>
<dbReference type="Pfam" id="PF05557">
    <property type="entry name" value="MAD"/>
    <property type="match status" value="1"/>
</dbReference>
<keyword evidence="5" id="KW-0539">Nucleus</keyword>
<dbReference type="GO" id="GO:0072686">
    <property type="term" value="C:mitotic spindle"/>
    <property type="evidence" value="ECO:0007669"/>
    <property type="project" value="TreeGrafter"/>
</dbReference>
<organism evidence="9">
    <name type="scientific">Mesocestoides corti</name>
    <name type="common">Flatworm</name>
    <dbReference type="NCBI Taxonomy" id="53468"/>
    <lineage>
        <taxon>Eukaryota</taxon>
        <taxon>Metazoa</taxon>
        <taxon>Spiralia</taxon>
        <taxon>Lophotrochozoa</taxon>
        <taxon>Platyhelminthes</taxon>
        <taxon>Cestoda</taxon>
        <taxon>Eucestoda</taxon>
        <taxon>Cyclophyllidea</taxon>
        <taxon>Mesocestoididae</taxon>
        <taxon>Mesocestoides</taxon>
    </lineage>
</organism>
<comment type="subcellular location">
    <subcellularLocation>
        <location evidence="1">Nucleus</location>
    </subcellularLocation>
</comment>
<feature type="region of interest" description="Disordered" evidence="8">
    <location>
        <begin position="1"/>
        <end position="30"/>
    </location>
</feature>
<keyword evidence="6" id="KW-0131">Cell cycle</keyword>
<dbReference type="InterPro" id="IPR008672">
    <property type="entry name" value="Mad1"/>
</dbReference>
<protein>
    <submittedName>
        <fullName evidence="9">Spindle assembly checkpoint component MAD1</fullName>
    </submittedName>
</protein>
<dbReference type="PANTHER" id="PTHR23168:SF0">
    <property type="entry name" value="MITOTIC SPINDLE ASSEMBLY CHECKPOINT PROTEIN MAD1"/>
    <property type="match status" value="1"/>
</dbReference>
<dbReference type="AlphaFoldDB" id="A0A5K3FKU6"/>
<dbReference type="Gene3D" id="1.20.5.170">
    <property type="match status" value="1"/>
</dbReference>
<keyword evidence="3" id="KW-0132">Cell division</keyword>
<dbReference type="WBParaSite" id="MCU_009371-RA">
    <property type="protein sequence ID" value="MCU_009371-RA"/>
    <property type="gene ID" value="MCU_009371"/>
</dbReference>
<evidence type="ECO:0000256" key="4">
    <source>
        <dbReference type="ARBA" id="ARBA00022776"/>
    </source>
</evidence>
<evidence type="ECO:0000256" key="1">
    <source>
        <dbReference type="ARBA" id="ARBA00004123"/>
    </source>
</evidence>
<evidence type="ECO:0000313" key="9">
    <source>
        <dbReference type="WBParaSite" id="MCU_009371-RA"/>
    </source>
</evidence>
<name>A0A5K3FKU6_MESCO</name>
<feature type="coiled-coil region" evidence="7">
    <location>
        <begin position="264"/>
        <end position="325"/>
    </location>
</feature>
<dbReference type="Gene3D" id="6.10.250.90">
    <property type="match status" value="1"/>
</dbReference>
<keyword evidence="4" id="KW-0498">Mitosis</keyword>
<evidence type="ECO:0000256" key="8">
    <source>
        <dbReference type="SAM" id="MobiDB-lite"/>
    </source>
</evidence>
<dbReference type="GO" id="GO:0005635">
    <property type="term" value="C:nuclear envelope"/>
    <property type="evidence" value="ECO:0007669"/>
    <property type="project" value="TreeGrafter"/>
</dbReference>
<dbReference type="PANTHER" id="PTHR23168">
    <property type="entry name" value="MITOTIC SPINDLE ASSEMBLY CHECKPOINT PROTEIN MAD1 MITOTIC ARREST DEFICIENT-LIKE PROTEIN 1"/>
    <property type="match status" value="1"/>
</dbReference>
<evidence type="ECO:0000256" key="2">
    <source>
        <dbReference type="ARBA" id="ARBA00008029"/>
    </source>
</evidence>
<keyword evidence="7" id="KW-0175">Coiled coil</keyword>
<evidence type="ECO:0000256" key="5">
    <source>
        <dbReference type="ARBA" id="ARBA00023242"/>
    </source>
</evidence>
<accession>A0A5K3FKU6</accession>
<proteinExistence type="inferred from homology"/>
<comment type="similarity">
    <text evidence="2">Belongs to the MAD1 family.</text>
</comment>
<evidence type="ECO:0000256" key="3">
    <source>
        <dbReference type="ARBA" id="ARBA00022618"/>
    </source>
</evidence>